<evidence type="ECO:0000313" key="3">
    <source>
        <dbReference type="Proteomes" id="UP000008922"/>
    </source>
</evidence>
<feature type="transmembrane region" description="Helical" evidence="1">
    <location>
        <begin position="141"/>
        <end position="161"/>
    </location>
</feature>
<evidence type="ECO:0000256" key="1">
    <source>
        <dbReference type="SAM" id="Phobius"/>
    </source>
</evidence>
<reference evidence="2 3" key="1">
    <citation type="submission" date="2010-12" db="EMBL/GenBank/DDBJ databases">
        <title>Whole genome sequence of Anaerolinea thermophila UNI-1.</title>
        <authorList>
            <person name="Narita-Yamada S."/>
            <person name="Kishi E."/>
            <person name="Watanabe Y."/>
            <person name="Takasaki K."/>
            <person name="Ankai A."/>
            <person name="Oguchi A."/>
            <person name="Fukui S."/>
            <person name="Takahashi M."/>
            <person name="Yashiro I."/>
            <person name="Hosoyama A."/>
            <person name="Sekiguchi Y."/>
            <person name="Hanada S."/>
            <person name="Fujita N."/>
        </authorList>
    </citation>
    <scope>NUCLEOTIDE SEQUENCE [LARGE SCALE GENOMIC DNA]</scope>
    <source>
        <strain evidence="3">DSM 14523 / JCM 11388 / NBRC 100420 / UNI-1</strain>
    </source>
</reference>
<feature type="transmembrane region" description="Helical" evidence="1">
    <location>
        <begin position="53"/>
        <end position="73"/>
    </location>
</feature>
<gene>
    <name evidence="2" type="ordered locus">ANT_26700</name>
</gene>
<dbReference type="InParanoid" id="E8N0E7"/>
<keyword evidence="1" id="KW-1133">Transmembrane helix</keyword>
<protein>
    <submittedName>
        <fullName evidence="2">Hypothetical membrane protein</fullName>
    </submittedName>
</protein>
<feature type="transmembrane region" description="Helical" evidence="1">
    <location>
        <begin position="232"/>
        <end position="252"/>
    </location>
</feature>
<dbReference type="STRING" id="926569.ANT_26700"/>
<accession>E8N0E7</accession>
<dbReference type="KEGG" id="atm:ANT_26700"/>
<dbReference type="AlphaFoldDB" id="E8N0E7"/>
<dbReference type="HOGENOM" id="CLU_996074_0_0_0"/>
<feature type="transmembrane region" description="Helical" evidence="1">
    <location>
        <begin position="82"/>
        <end position="101"/>
    </location>
</feature>
<proteinExistence type="predicted"/>
<keyword evidence="1" id="KW-0472">Membrane</keyword>
<name>E8N0E7_ANATU</name>
<dbReference type="OrthoDB" id="5192627at2"/>
<feature type="transmembrane region" description="Helical" evidence="1">
    <location>
        <begin position="181"/>
        <end position="199"/>
    </location>
</feature>
<organism evidence="2 3">
    <name type="scientific">Anaerolinea thermophila (strain DSM 14523 / JCM 11388 / NBRC 100420 / UNI-1)</name>
    <dbReference type="NCBI Taxonomy" id="926569"/>
    <lineage>
        <taxon>Bacteria</taxon>
        <taxon>Bacillati</taxon>
        <taxon>Chloroflexota</taxon>
        <taxon>Anaerolineae</taxon>
        <taxon>Anaerolineales</taxon>
        <taxon>Anaerolineaceae</taxon>
        <taxon>Anaerolinea</taxon>
    </lineage>
</organism>
<dbReference type="EMBL" id="AP012029">
    <property type="protein sequence ID" value="BAJ64696.1"/>
    <property type="molecule type" value="Genomic_DNA"/>
</dbReference>
<keyword evidence="3" id="KW-1185">Reference proteome</keyword>
<sequence length="265" mass="30473">MENPLTQHKWFMPFMYFLLVVIAFLPLITAVPYDPRNTSEVIFEILSYALIPYANWGIAFHILTLLVIGIAIWKPRSGGRLIAGYFGLNYLVIAFTQTRALTPTYGYAIHTGALIVEVLLGLLWLWVAWKDKLRISFQNVPFWRWLLLPLAILTFWSPIAMQGNRIVPNFDPLLLLTSPDYGLAFCFMTPVFLFLLILAYPQVDLLALRLTAFNALLYALFNLNHWAVPERLWMGVMHLPLLILSLTALVLAHKRRPVNRLQSTF</sequence>
<feature type="transmembrane region" description="Helical" evidence="1">
    <location>
        <begin position="107"/>
        <end position="129"/>
    </location>
</feature>
<dbReference type="eggNOG" id="ENOG5030B14">
    <property type="taxonomic scope" value="Bacteria"/>
</dbReference>
<keyword evidence="1" id="KW-0812">Transmembrane</keyword>
<feature type="transmembrane region" description="Helical" evidence="1">
    <location>
        <begin position="12"/>
        <end position="33"/>
    </location>
</feature>
<feature type="transmembrane region" description="Helical" evidence="1">
    <location>
        <begin position="206"/>
        <end position="226"/>
    </location>
</feature>
<evidence type="ECO:0000313" key="2">
    <source>
        <dbReference type="EMBL" id="BAJ64696.1"/>
    </source>
</evidence>
<dbReference type="RefSeq" id="WP_013561048.1">
    <property type="nucleotide sequence ID" value="NC_014960.1"/>
</dbReference>
<dbReference type="Proteomes" id="UP000008922">
    <property type="component" value="Chromosome"/>
</dbReference>